<sequence>MAPDAVDATSFLGSGCLGWFQGRIRLLGSPTTKALINVLLRAPEVRHAILYIRKIAVCQRRNFGERTDAIHFGAEVIDTTENDVIRCSSNAQRRNEIHILHMAASLIQSKQQQ</sequence>
<keyword evidence="2" id="KW-1185">Reference proteome</keyword>
<reference evidence="1 2" key="1">
    <citation type="submission" date="2014-07" db="EMBL/GenBank/DDBJ databases">
        <title>Complete Genome Sequence of Dyella japonica Strain A8 Isolated from Malaysian Tropical Soil.</title>
        <authorList>
            <person name="Hui R.K.H."/>
            <person name="Chen J.-W."/>
            <person name="Chan K.-G."/>
            <person name="Leung F.C.C."/>
        </authorList>
    </citation>
    <scope>NUCLEOTIDE SEQUENCE [LARGE SCALE GENOMIC DNA]</scope>
    <source>
        <strain evidence="1 2">A8</strain>
    </source>
</reference>
<protein>
    <submittedName>
        <fullName evidence="1">Uncharacterized protein</fullName>
    </submittedName>
</protein>
<dbReference type="EMBL" id="CP008884">
    <property type="protein sequence ID" value="AIF46369.1"/>
    <property type="molecule type" value="Genomic_DNA"/>
</dbReference>
<dbReference type="Proteomes" id="UP000027987">
    <property type="component" value="Chromosome"/>
</dbReference>
<organism evidence="1 2">
    <name type="scientific">Dyella japonica A8</name>
    <dbReference type="NCBI Taxonomy" id="1217721"/>
    <lineage>
        <taxon>Bacteria</taxon>
        <taxon>Pseudomonadati</taxon>
        <taxon>Pseudomonadota</taxon>
        <taxon>Gammaproteobacteria</taxon>
        <taxon>Lysobacterales</taxon>
        <taxon>Rhodanobacteraceae</taxon>
        <taxon>Dyella</taxon>
    </lineage>
</organism>
<dbReference type="AlphaFoldDB" id="A0A075JWU8"/>
<name>A0A075JWU8_9GAMM</name>
<gene>
    <name evidence="1" type="ORF">HY57_03410</name>
</gene>
<dbReference type="HOGENOM" id="CLU_2129470_0_0_6"/>
<dbReference type="KEGG" id="dja:HY57_03410"/>
<accession>A0A075JWU8</accession>
<proteinExistence type="predicted"/>
<evidence type="ECO:0000313" key="2">
    <source>
        <dbReference type="Proteomes" id="UP000027987"/>
    </source>
</evidence>
<evidence type="ECO:0000313" key="1">
    <source>
        <dbReference type="EMBL" id="AIF46369.1"/>
    </source>
</evidence>